<accession>A0A928Z814</accession>
<comment type="caution">
    <text evidence="1">The sequence shown here is derived from an EMBL/GenBank/DDBJ whole genome shotgun (WGS) entry which is preliminary data.</text>
</comment>
<gene>
    <name evidence="1" type="ORF">IQ235_00915</name>
</gene>
<name>A0A928Z814_9CYAN</name>
<protein>
    <submittedName>
        <fullName evidence="1">Uncharacterized protein</fullName>
    </submittedName>
</protein>
<organism evidence="1 2">
    <name type="scientific">Zarconia navalis LEGE 11467</name>
    <dbReference type="NCBI Taxonomy" id="1828826"/>
    <lineage>
        <taxon>Bacteria</taxon>
        <taxon>Bacillati</taxon>
        <taxon>Cyanobacteriota</taxon>
        <taxon>Cyanophyceae</taxon>
        <taxon>Oscillatoriophycideae</taxon>
        <taxon>Oscillatoriales</taxon>
        <taxon>Oscillatoriales incertae sedis</taxon>
        <taxon>Zarconia</taxon>
        <taxon>Zarconia navalis</taxon>
    </lineage>
</organism>
<reference evidence="1" key="1">
    <citation type="submission" date="2020-10" db="EMBL/GenBank/DDBJ databases">
        <authorList>
            <person name="Castelo-Branco R."/>
            <person name="Eusebio N."/>
            <person name="Adriana R."/>
            <person name="Vieira A."/>
            <person name="Brugerolle De Fraissinette N."/>
            <person name="Rezende De Castro R."/>
            <person name="Schneider M.P."/>
            <person name="Vasconcelos V."/>
            <person name="Leao P.N."/>
        </authorList>
    </citation>
    <scope>NUCLEOTIDE SEQUENCE</scope>
    <source>
        <strain evidence="1">LEGE 11467</strain>
    </source>
</reference>
<keyword evidence="2" id="KW-1185">Reference proteome</keyword>
<dbReference type="EMBL" id="JADEXN010000007">
    <property type="protein sequence ID" value="MBE9039356.1"/>
    <property type="molecule type" value="Genomic_DNA"/>
</dbReference>
<dbReference type="AlphaFoldDB" id="A0A928Z814"/>
<dbReference type="RefSeq" id="WP_264319618.1">
    <property type="nucleotide sequence ID" value="NZ_JADEXN010000007.1"/>
</dbReference>
<evidence type="ECO:0000313" key="2">
    <source>
        <dbReference type="Proteomes" id="UP000621799"/>
    </source>
</evidence>
<sequence>MFLPQLAIKRIALMEAWEFCLNWFDVPPEDRDQPERGFRAKCVRELSELLSLEQNTIDQWGKRLENMPARYQRELGRIHSLKAIAIEIAKYPELRRILENKAL</sequence>
<dbReference type="Proteomes" id="UP000621799">
    <property type="component" value="Unassembled WGS sequence"/>
</dbReference>
<proteinExistence type="predicted"/>
<evidence type="ECO:0000313" key="1">
    <source>
        <dbReference type="EMBL" id="MBE9039356.1"/>
    </source>
</evidence>